<reference evidence="1 2" key="1">
    <citation type="submission" date="2023-09" db="EMBL/GenBank/DDBJ databases">
        <authorList>
            <person name="Rey-Velasco X."/>
        </authorList>
    </citation>
    <scope>NUCLEOTIDE SEQUENCE [LARGE SCALE GENOMIC DNA]</scope>
    <source>
        <strain evidence="1 2">P007</strain>
    </source>
</reference>
<dbReference type="RefSeq" id="WP_311388375.1">
    <property type="nucleotide sequence ID" value="NZ_JAVRHU010000005.1"/>
</dbReference>
<name>A0ABU3BKI1_9FLAO</name>
<proteinExistence type="predicted"/>
<comment type="caution">
    <text evidence="1">The sequence shown here is derived from an EMBL/GenBank/DDBJ whole genome shotgun (WGS) entry which is preliminary data.</text>
</comment>
<accession>A0ABU3BKI1</accession>
<organism evidence="1 2">
    <name type="scientific">Croceitalea vernalis</name>
    <dbReference type="NCBI Taxonomy" id="3075599"/>
    <lineage>
        <taxon>Bacteria</taxon>
        <taxon>Pseudomonadati</taxon>
        <taxon>Bacteroidota</taxon>
        <taxon>Flavobacteriia</taxon>
        <taxon>Flavobacteriales</taxon>
        <taxon>Flavobacteriaceae</taxon>
        <taxon>Croceitalea</taxon>
    </lineage>
</organism>
<gene>
    <name evidence="1" type="ORF">RM520_13690</name>
</gene>
<dbReference type="EMBL" id="JAVRHU010000005">
    <property type="protein sequence ID" value="MDT0622677.1"/>
    <property type="molecule type" value="Genomic_DNA"/>
</dbReference>
<evidence type="ECO:0000313" key="2">
    <source>
        <dbReference type="Proteomes" id="UP001250662"/>
    </source>
</evidence>
<evidence type="ECO:0008006" key="3">
    <source>
        <dbReference type="Google" id="ProtNLM"/>
    </source>
</evidence>
<dbReference type="Proteomes" id="UP001250662">
    <property type="component" value="Unassembled WGS sequence"/>
</dbReference>
<evidence type="ECO:0000313" key="1">
    <source>
        <dbReference type="EMBL" id="MDT0622677.1"/>
    </source>
</evidence>
<sequence length="145" mass="16710">MKIFIVAISLFTFIISNNVKLSKTSFESKDNRSEKKWNNDFVGLWVNEDKNTRGITKCEITFSDNQYAVQMWGSCTPKDCDMGKNNADGIEEGVSKFELLWDSNFAESFVTYELMGGKLKMTNKRSYKDNSGRQGFTIVEYFIKE</sequence>
<keyword evidence="2" id="KW-1185">Reference proteome</keyword>
<protein>
    <recommendedName>
        <fullName evidence="3">Lipocalin-like domain-containing protein</fullName>
    </recommendedName>
</protein>